<reference evidence="4" key="3">
    <citation type="submission" date="2015-02" db="EMBL/GenBank/DDBJ databases">
        <title>Genome analysis of three genomes within the thermophilic hydrogenogenic bacterial species Caldanaerobacter subterraneus.</title>
        <authorList>
            <person name="Sant'Anna F.H."/>
            <person name="Lebedinsky A."/>
            <person name="Sokolova T."/>
            <person name="Robb F.T."/>
            <person name="Gonzalez J.M."/>
        </authorList>
    </citation>
    <scope>NUCLEOTIDE SEQUENCE [LARGE SCALE GENOMIC DNA]</scope>
    <source>
        <strain evidence="4">DSM 12653</strain>
    </source>
</reference>
<evidence type="ECO:0008006" key="5">
    <source>
        <dbReference type="Google" id="ProtNLM"/>
    </source>
</evidence>
<keyword evidence="2" id="KW-0472">Membrane</keyword>
<keyword evidence="2" id="KW-1133">Transmembrane helix</keyword>
<gene>
    <name evidence="3" type="ORF">CDSM653_02493</name>
</gene>
<keyword evidence="2" id="KW-0812">Transmembrane</keyword>
<keyword evidence="1" id="KW-0175">Coiled coil</keyword>
<organism evidence="3 4">
    <name type="scientific">Caldanaerobacter subterraneus subsp. pacificus DSM 12653</name>
    <dbReference type="NCBI Taxonomy" id="391606"/>
    <lineage>
        <taxon>Bacteria</taxon>
        <taxon>Bacillati</taxon>
        <taxon>Bacillota</taxon>
        <taxon>Clostridia</taxon>
        <taxon>Thermoanaerobacterales</taxon>
        <taxon>Thermoanaerobacteraceae</taxon>
        <taxon>Caldanaerobacter</taxon>
    </lineage>
</organism>
<evidence type="ECO:0000256" key="1">
    <source>
        <dbReference type="SAM" id="Coils"/>
    </source>
</evidence>
<dbReference type="Proteomes" id="UP000010146">
    <property type="component" value="Unassembled WGS sequence"/>
</dbReference>
<dbReference type="RefSeq" id="WP_022588267.1">
    <property type="nucleotide sequence ID" value="NZ_ABXP02000126.1"/>
</dbReference>
<dbReference type="AlphaFoldDB" id="A0A0F5PJ31"/>
<evidence type="ECO:0000313" key="3">
    <source>
        <dbReference type="EMBL" id="KKC28436.1"/>
    </source>
</evidence>
<feature type="transmembrane region" description="Helical" evidence="2">
    <location>
        <begin position="12"/>
        <end position="33"/>
    </location>
</feature>
<dbReference type="EMBL" id="ABXP02000126">
    <property type="protein sequence ID" value="KKC28436.1"/>
    <property type="molecule type" value="Genomic_DNA"/>
</dbReference>
<reference evidence="3 4" key="1">
    <citation type="submission" date="2008-07" db="EMBL/GenBank/DDBJ databases">
        <authorList>
            <person name="Gonzalez J."/>
            <person name="Sokolova T."/>
            <person name="Ferriera S."/>
            <person name="Johnson J."/>
            <person name="Kravitz S."/>
            <person name="Beeson K."/>
            <person name="Sutton G."/>
            <person name="Rogers Y.-H."/>
            <person name="Friedman R."/>
            <person name="Frazier M."/>
            <person name="Venter J.C."/>
        </authorList>
    </citation>
    <scope>NUCLEOTIDE SEQUENCE [LARGE SCALE GENOMIC DNA]</scope>
    <source>
        <strain evidence="3 4">DSM 12653</strain>
    </source>
</reference>
<comment type="caution">
    <text evidence="3">The sequence shown here is derived from an EMBL/GenBank/DDBJ whole genome shotgun (WGS) entry which is preliminary data.</text>
</comment>
<name>A0A0F5PJ31_9THEO</name>
<dbReference type="InterPro" id="IPR027981">
    <property type="entry name" value="DUF4446"/>
</dbReference>
<reference evidence="3 4" key="2">
    <citation type="journal article" date="2015" name="BMC Genomics">
        <title>Analysis of three genomes within the thermophilic bacterial species Caldanaerobacter subterraneus with a focus on carbon monoxide dehydrogenase evolution and hydrolase diversity.</title>
        <authorList>
            <person name="Sant'Anna F.H."/>
            <person name="Lebedinsky A.V."/>
            <person name="Sokolova T.G."/>
            <person name="Robb F.T."/>
            <person name="Gonzalez J.M."/>
        </authorList>
    </citation>
    <scope>NUCLEOTIDE SEQUENCE [LARGE SCALE GENOMIC DNA]</scope>
    <source>
        <strain evidence="3 4">DSM 12653</strain>
    </source>
</reference>
<feature type="coiled-coil region" evidence="1">
    <location>
        <begin position="60"/>
        <end position="87"/>
    </location>
</feature>
<dbReference type="Pfam" id="PF14584">
    <property type="entry name" value="DUF4446"/>
    <property type="match status" value="1"/>
</dbReference>
<evidence type="ECO:0000313" key="4">
    <source>
        <dbReference type="Proteomes" id="UP000010146"/>
    </source>
</evidence>
<accession>A0A0F5PJ31</accession>
<evidence type="ECO:0000256" key="2">
    <source>
        <dbReference type="SAM" id="Phobius"/>
    </source>
</evidence>
<proteinExistence type="predicted"/>
<sequence length="167" mass="19004">MQNFLELVYSNLPLFTLALAVLAIFELILILILNAKFLKIKRTYEKVIDTLQKGDIFDLLQRILVEKEEIRNDINQIRVKVNALEKEGRRAIKKVGIVRYNAFPDVGSDLSYSIALLDEEDNGVVLSGIYGRNETATFAKPIERGHSKYPLSAEEVQAIERAKRKAL</sequence>
<protein>
    <recommendedName>
        <fullName evidence="5">DUF4446 domain-containing protein</fullName>
    </recommendedName>
</protein>